<feature type="domain" description="Histidine kinase" evidence="10">
    <location>
        <begin position="504"/>
        <end position="742"/>
    </location>
</feature>
<dbReference type="PROSITE" id="PS50113">
    <property type="entry name" value="PAC"/>
    <property type="match status" value="3"/>
</dbReference>
<keyword evidence="7 9" id="KW-0472">Membrane</keyword>
<dbReference type="InterPro" id="IPR001610">
    <property type="entry name" value="PAC"/>
</dbReference>
<dbReference type="Gene3D" id="1.10.287.130">
    <property type="match status" value="1"/>
</dbReference>
<keyword evidence="8" id="KW-0175">Coiled coil</keyword>
<dbReference type="CDD" id="cd00082">
    <property type="entry name" value="HisKA"/>
    <property type="match status" value="1"/>
</dbReference>
<evidence type="ECO:0000256" key="9">
    <source>
        <dbReference type="SAM" id="Phobius"/>
    </source>
</evidence>
<dbReference type="NCBIfam" id="TIGR00229">
    <property type="entry name" value="sensory_box"/>
    <property type="match status" value="3"/>
</dbReference>
<evidence type="ECO:0000256" key="2">
    <source>
        <dbReference type="ARBA" id="ARBA00012438"/>
    </source>
</evidence>
<feature type="domain" description="PAS" evidence="11">
    <location>
        <begin position="247"/>
        <end position="283"/>
    </location>
</feature>
<dbReference type="CDD" id="cd16922">
    <property type="entry name" value="HATPase_EvgS-ArcB-TorS-like"/>
    <property type="match status" value="1"/>
</dbReference>
<dbReference type="CDD" id="cd00130">
    <property type="entry name" value="PAS"/>
    <property type="match status" value="3"/>
</dbReference>
<dbReference type="GO" id="GO:0000155">
    <property type="term" value="F:phosphorelay sensor kinase activity"/>
    <property type="evidence" value="ECO:0007669"/>
    <property type="project" value="InterPro"/>
</dbReference>
<dbReference type="InterPro" id="IPR036097">
    <property type="entry name" value="HisK_dim/P_sf"/>
</dbReference>
<sequence>MTNGITSRLSLALLYLLTLLCLGWVSFYSLTEWRVTVDRQVNLQMEVAVSTTPATAPEIVAQQQLLQQTAREAKKRADNAIAVSLVSFGFSAIGFLLVYYLLNLQLQRELAERQRAEEALRQAETKYRSIFENAIEGIFQTTPDGRYLTANPMLAKIYGYSSPAELMAHISDLGQQLYVNPNRRTEFIRLLQQHDTVAGFESQVYRRDGKAIWIAEQARIVRDDDGKPLYYEGIVEDITERKHAEEERAKLIAILEATLDFVATADLDERVNYLNSSACKVFGCDRDRDLTNLHLSNLHPAWAYDLLHREAIPTAIQDGVWVGETAILSHDGREIPVSQLLIAHKSSQGKVKLLSTIARDITQRLQIEASLREAERRWRSLLENVRLVVVGLDRQGIVEYVNPFFLELVEYTSEEVLGKNWYEVFLPPHQRQRVQEHFLQLQQQGLHNYYQNSILTKSGQERLIAWNNTILRDLQGEAIATLSIGEDITERYAIERMKDEFVSVVSHELRTPLTSIHGALNLLSSGLIDAHSDRGRRVIDIASEGADRLVRLVNDILELERLESGKISLLQRSCNAADLLEKATDLMQVMANRAKVNLSVYSQDIQLNVDGDRIIQVLTNLLGNAIKFSPEGSTVELSVEAIEGGENSEFGVLNSELNSASASLSTNILFTVKDRGRGIPEDKIESIFERFHQVDASDSRKKGGTGLGLAICRSIIQQHGGRIWAESVLGEGSRFYFTLPSM</sequence>
<protein>
    <recommendedName>
        <fullName evidence="2">histidine kinase</fullName>
        <ecNumber evidence="2">2.7.13.3</ecNumber>
    </recommendedName>
</protein>
<dbReference type="PROSITE" id="PS50112">
    <property type="entry name" value="PAS"/>
    <property type="match status" value="3"/>
</dbReference>
<evidence type="ECO:0000256" key="7">
    <source>
        <dbReference type="ARBA" id="ARBA00023136"/>
    </source>
</evidence>
<dbReference type="EC" id="2.7.13.3" evidence="2"/>
<dbReference type="SUPFAM" id="SSF55785">
    <property type="entry name" value="PYP-like sensor domain (PAS domain)"/>
    <property type="match status" value="3"/>
</dbReference>
<dbReference type="InterPro" id="IPR003594">
    <property type="entry name" value="HATPase_dom"/>
</dbReference>
<evidence type="ECO:0000259" key="10">
    <source>
        <dbReference type="PROSITE" id="PS50109"/>
    </source>
</evidence>
<comment type="caution">
    <text evidence="13">The sequence shown here is derived from an EMBL/GenBank/DDBJ whole genome shotgun (WGS) entry which is preliminary data.</text>
</comment>
<keyword evidence="4" id="KW-0808">Transferase</keyword>
<organism evidence="13 14">
    <name type="scientific">Chroococcidiopsis cubana SAG 39.79</name>
    <dbReference type="NCBI Taxonomy" id="388085"/>
    <lineage>
        <taxon>Bacteria</taxon>
        <taxon>Bacillati</taxon>
        <taxon>Cyanobacteriota</taxon>
        <taxon>Cyanophyceae</taxon>
        <taxon>Chroococcidiopsidales</taxon>
        <taxon>Chroococcidiopsidaceae</taxon>
        <taxon>Chroococcidiopsis</taxon>
    </lineage>
</organism>
<dbReference type="Pfam" id="PF13426">
    <property type="entry name" value="PAS_9"/>
    <property type="match status" value="1"/>
</dbReference>
<dbReference type="SUPFAM" id="SSF47384">
    <property type="entry name" value="Homodimeric domain of signal transducing histidine kinase"/>
    <property type="match status" value="1"/>
</dbReference>
<dbReference type="PANTHER" id="PTHR43304:SF1">
    <property type="entry name" value="PAC DOMAIN-CONTAINING PROTEIN"/>
    <property type="match status" value="1"/>
</dbReference>
<accession>A0AB37UQL7</accession>
<keyword evidence="14" id="KW-1185">Reference proteome</keyword>
<dbReference type="InterPro" id="IPR000014">
    <property type="entry name" value="PAS"/>
</dbReference>
<feature type="domain" description="PAC" evidence="12">
    <location>
        <begin position="448"/>
        <end position="500"/>
    </location>
</feature>
<dbReference type="AlphaFoldDB" id="A0AB37UQL7"/>
<comment type="catalytic activity">
    <reaction evidence="1">
        <text>ATP + protein L-histidine = ADP + protein N-phospho-L-histidine.</text>
        <dbReference type="EC" id="2.7.13.3"/>
    </reaction>
</comment>
<evidence type="ECO:0000259" key="11">
    <source>
        <dbReference type="PROSITE" id="PS50112"/>
    </source>
</evidence>
<dbReference type="InterPro" id="IPR000700">
    <property type="entry name" value="PAS-assoc_C"/>
</dbReference>
<dbReference type="PROSITE" id="PS50109">
    <property type="entry name" value="HIS_KIN"/>
    <property type="match status" value="1"/>
</dbReference>
<dbReference type="InterPro" id="IPR036890">
    <property type="entry name" value="HATPase_C_sf"/>
</dbReference>
<dbReference type="SMART" id="SM00086">
    <property type="entry name" value="PAC"/>
    <property type="match status" value="3"/>
</dbReference>
<dbReference type="FunFam" id="1.10.287.130:FF:000001">
    <property type="entry name" value="Two-component sensor histidine kinase"/>
    <property type="match status" value="1"/>
</dbReference>
<keyword evidence="9" id="KW-0812">Transmembrane</keyword>
<keyword evidence="9" id="KW-1133">Transmembrane helix</keyword>
<dbReference type="InterPro" id="IPR035965">
    <property type="entry name" value="PAS-like_dom_sf"/>
</dbReference>
<feature type="domain" description="PAS" evidence="11">
    <location>
        <begin position="374"/>
        <end position="445"/>
    </location>
</feature>
<dbReference type="Pfam" id="PF08448">
    <property type="entry name" value="PAS_4"/>
    <property type="match status" value="2"/>
</dbReference>
<evidence type="ECO:0000256" key="1">
    <source>
        <dbReference type="ARBA" id="ARBA00000085"/>
    </source>
</evidence>
<dbReference type="PRINTS" id="PR00344">
    <property type="entry name" value="BCTRLSENSOR"/>
</dbReference>
<dbReference type="Pfam" id="PF02518">
    <property type="entry name" value="HATPase_c"/>
    <property type="match status" value="1"/>
</dbReference>
<reference evidence="13 14" key="1">
    <citation type="journal article" date="2019" name="Genome Biol. Evol.">
        <title>Day and night: Metabolic profiles and evolutionary relationships of six axenic non-marine cyanobacteria.</title>
        <authorList>
            <person name="Will S.E."/>
            <person name="Henke P."/>
            <person name="Boedeker C."/>
            <person name="Huang S."/>
            <person name="Brinkmann H."/>
            <person name="Rohde M."/>
            <person name="Jarek M."/>
            <person name="Friedl T."/>
            <person name="Seufert S."/>
            <person name="Schumacher M."/>
            <person name="Overmann J."/>
            <person name="Neumann-Schaal M."/>
            <person name="Petersen J."/>
        </authorList>
    </citation>
    <scope>NUCLEOTIDE SEQUENCE [LARGE SCALE GENOMIC DNA]</scope>
    <source>
        <strain evidence="13 14">SAG 39.79</strain>
    </source>
</reference>
<dbReference type="InterPro" id="IPR013656">
    <property type="entry name" value="PAS_4"/>
</dbReference>
<dbReference type="PANTHER" id="PTHR43304">
    <property type="entry name" value="PHYTOCHROME-LIKE PROTEIN CPH1"/>
    <property type="match status" value="1"/>
</dbReference>
<feature type="domain" description="PAC" evidence="12">
    <location>
        <begin position="198"/>
        <end position="250"/>
    </location>
</feature>
<dbReference type="EMBL" id="RSCK01000005">
    <property type="protein sequence ID" value="RUT13650.1"/>
    <property type="molecule type" value="Genomic_DNA"/>
</dbReference>
<feature type="transmembrane region" description="Helical" evidence="9">
    <location>
        <begin position="80"/>
        <end position="102"/>
    </location>
</feature>
<evidence type="ECO:0000313" key="13">
    <source>
        <dbReference type="EMBL" id="RUT13650.1"/>
    </source>
</evidence>
<dbReference type="Pfam" id="PF00512">
    <property type="entry name" value="HisKA"/>
    <property type="match status" value="1"/>
</dbReference>
<evidence type="ECO:0000256" key="6">
    <source>
        <dbReference type="ARBA" id="ARBA00023012"/>
    </source>
</evidence>
<dbReference type="SMART" id="SM00091">
    <property type="entry name" value="PAS"/>
    <property type="match status" value="3"/>
</dbReference>
<dbReference type="InterPro" id="IPR005467">
    <property type="entry name" value="His_kinase_dom"/>
</dbReference>
<dbReference type="FunFam" id="3.30.565.10:FF:000006">
    <property type="entry name" value="Sensor histidine kinase WalK"/>
    <property type="match status" value="1"/>
</dbReference>
<dbReference type="InterPro" id="IPR052162">
    <property type="entry name" value="Sensor_kinase/Photoreceptor"/>
</dbReference>
<keyword evidence="5" id="KW-0418">Kinase</keyword>
<name>A0AB37UQL7_9CYAN</name>
<keyword evidence="6" id="KW-0902">Two-component regulatory system</keyword>
<feature type="domain" description="PAS" evidence="11">
    <location>
        <begin position="123"/>
        <end position="161"/>
    </location>
</feature>
<evidence type="ECO:0000256" key="4">
    <source>
        <dbReference type="ARBA" id="ARBA00022679"/>
    </source>
</evidence>
<dbReference type="InterPro" id="IPR003661">
    <property type="entry name" value="HisK_dim/P_dom"/>
</dbReference>
<proteinExistence type="predicted"/>
<evidence type="ECO:0000256" key="3">
    <source>
        <dbReference type="ARBA" id="ARBA00022553"/>
    </source>
</evidence>
<dbReference type="SMART" id="SM00388">
    <property type="entry name" value="HisKA"/>
    <property type="match status" value="1"/>
</dbReference>
<evidence type="ECO:0000256" key="8">
    <source>
        <dbReference type="SAM" id="Coils"/>
    </source>
</evidence>
<dbReference type="Gene3D" id="3.30.450.20">
    <property type="entry name" value="PAS domain"/>
    <property type="match status" value="3"/>
</dbReference>
<dbReference type="Proteomes" id="UP000282574">
    <property type="component" value="Unassembled WGS sequence"/>
</dbReference>
<dbReference type="InterPro" id="IPR004358">
    <property type="entry name" value="Sig_transdc_His_kin-like_C"/>
</dbReference>
<gene>
    <name evidence="13" type="ORF">DSM107010_09250</name>
</gene>
<feature type="domain" description="PAC" evidence="12">
    <location>
        <begin position="321"/>
        <end position="373"/>
    </location>
</feature>
<dbReference type="Gene3D" id="3.30.565.10">
    <property type="entry name" value="Histidine kinase-like ATPase, C-terminal domain"/>
    <property type="match status" value="1"/>
</dbReference>
<dbReference type="SMART" id="SM00387">
    <property type="entry name" value="HATPase_c"/>
    <property type="match status" value="1"/>
</dbReference>
<evidence type="ECO:0000259" key="12">
    <source>
        <dbReference type="PROSITE" id="PS50113"/>
    </source>
</evidence>
<keyword evidence="3" id="KW-0597">Phosphoprotein</keyword>
<feature type="transmembrane region" description="Helical" evidence="9">
    <location>
        <begin position="12"/>
        <end position="30"/>
    </location>
</feature>
<evidence type="ECO:0000256" key="5">
    <source>
        <dbReference type="ARBA" id="ARBA00022777"/>
    </source>
</evidence>
<dbReference type="SUPFAM" id="SSF55874">
    <property type="entry name" value="ATPase domain of HSP90 chaperone/DNA topoisomerase II/histidine kinase"/>
    <property type="match status" value="1"/>
</dbReference>
<feature type="coiled-coil region" evidence="8">
    <location>
        <begin position="103"/>
        <end position="133"/>
    </location>
</feature>
<evidence type="ECO:0000313" key="14">
    <source>
        <dbReference type="Proteomes" id="UP000282574"/>
    </source>
</evidence>
<dbReference type="RefSeq" id="WP_127022479.1">
    <property type="nucleotide sequence ID" value="NZ_JAVKZF010000001.1"/>
</dbReference>